<gene>
    <name evidence="4" type="ORF">IWZ03DRAFT_390728</name>
</gene>
<feature type="compositionally biased region" description="Acidic residues" evidence="2">
    <location>
        <begin position="250"/>
        <end position="264"/>
    </location>
</feature>
<feature type="domain" description="WW" evidence="3">
    <location>
        <begin position="19"/>
        <end position="52"/>
    </location>
</feature>
<feature type="region of interest" description="Disordered" evidence="2">
    <location>
        <begin position="173"/>
        <end position="296"/>
    </location>
</feature>
<dbReference type="Pfam" id="PF00397">
    <property type="entry name" value="WW"/>
    <property type="match status" value="1"/>
</dbReference>
<feature type="compositionally biased region" description="Pro residues" evidence="2">
    <location>
        <begin position="57"/>
        <end position="66"/>
    </location>
</feature>
<dbReference type="SUPFAM" id="SSF51045">
    <property type="entry name" value="WW domain"/>
    <property type="match status" value="2"/>
</dbReference>
<feature type="compositionally biased region" description="Basic and acidic residues" evidence="2">
    <location>
        <begin position="571"/>
        <end position="582"/>
    </location>
</feature>
<dbReference type="InterPro" id="IPR045148">
    <property type="entry name" value="TCRG1-like"/>
</dbReference>
<evidence type="ECO:0000313" key="5">
    <source>
        <dbReference type="Proteomes" id="UP001363622"/>
    </source>
</evidence>
<feature type="compositionally biased region" description="Acidic residues" evidence="2">
    <location>
        <begin position="222"/>
        <end position="240"/>
    </location>
</feature>
<evidence type="ECO:0000256" key="1">
    <source>
        <dbReference type="ARBA" id="ARBA00022737"/>
    </source>
</evidence>
<dbReference type="SMART" id="SM00456">
    <property type="entry name" value="WW"/>
    <property type="match status" value="2"/>
</dbReference>
<feature type="compositionally biased region" description="Pro residues" evidence="2">
    <location>
        <begin position="10"/>
        <end position="23"/>
    </location>
</feature>
<evidence type="ECO:0000256" key="2">
    <source>
        <dbReference type="SAM" id="MobiDB-lite"/>
    </source>
</evidence>
<dbReference type="PANTHER" id="PTHR15377">
    <property type="entry name" value="TRANSCRIPTION ELONGATION REGULATOR 1"/>
    <property type="match status" value="1"/>
</dbReference>
<feature type="compositionally biased region" description="Basic and acidic residues" evidence="2">
    <location>
        <begin position="173"/>
        <end position="184"/>
    </location>
</feature>
<reference evidence="4 5" key="1">
    <citation type="submission" date="2024-04" db="EMBL/GenBank/DDBJ databases">
        <title>Phyllosticta paracitricarpa is synonymous to the EU quarantine fungus P. citricarpa based on phylogenomic analyses.</title>
        <authorList>
            <consortium name="Lawrence Berkeley National Laboratory"/>
            <person name="Van Ingen-Buijs V.A."/>
            <person name="Van Westerhoven A.C."/>
            <person name="Haridas S."/>
            <person name="Skiadas P."/>
            <person name="Martin F."/>
            <person name="Groenewald J.Z."/>
            <person name="Crous P.W."/>
            <person name="Seidl M.F."/>
        </authorList>
    </citation>
    <scope>NUCLEOTIDE SEQUENCE [LARGE SCALE GENOMIC DNA]</scope>
    <source>
        <strain evidence="4 5">CBS 123371</strain>
    </source>
</reference>
<feature type="region of interest" description="Disordered" evidence="2">
    <location>
        <begin position="482"/>
        <end position="582"/>
    </location>
</feature>
<dbReference type="Proteomes" id="UP001363622">
    <property type="component" value="Unassembled WGS sequence"/>
</dbReference>
<feature type="compositionally biased region" description="Basic and acidic residues" evidence="2">
    <location>
        <begin position="500"/>
        <end position="558"/>
    </location>
</feature>
<dbReference type="Gene3D" id="1.10.10.440">
    <property type="entry name" value="FF domain"/>
    <property type="match status" value="1"/>
</dbReference>
<dbReference type="Gene3D" id="2.20.70.10">
    <property type="match status" value="2"/>
</dbReference>
<protein>
    <submittedName>
        <fullName evidence="4">FF domain protein</fullName>
    </submittedName>
</protein>
<dbReference type="PROSITE" id="PS01159">
    <property type="entry name" value="WW_DOMAIN_1"/>
    <property type="match status" value="1"/>
</dbReference>
<dbReference type="Pfam" id="PF01846">
    <property type="entry name" value="FF"/>
    <property type="match status" value="1"/>
</dbReference>
<evidence type="ECO:0000313" key="4">
    <source>
        <dbReference type="EMBL" id="KAK7509195.1"/>
    </source>
</evidence>
<dbReference type="InterPro" id="IPR036020">
    <property type="entry name" value="WW_dom_sf"/>
</dbReference>
<dbReference type="InterPro" id="IPR001202">
    <property type="entry name" value="WW_dom"/>
</dbReference>
<dbReference type="PANTHER" id="PTHR15377:SF3">
    <property type="entry name" value="WW DOMAIN-CONTAINING PROTEIN"/>
    <property type="match status" value="1"/>
</dbReference>
<evidence type="ECO:0000259" key="3">
    <source>
        <dbReference type="PROSITE" id="PS50020"/>
    </source>
</evidence>
<comment type="caution">
    <text evidence="4">The sequence shown here is derived from an EMBL/GenBank/DDBJ whole genome shotgun (WGS) entry which is preliminary data.</text>
</comment>
<dbReference type="PROSITE" id="PS50020">
    <property type="entry name" value="WW_DOMAIN_2"/>
    <property type="match status" value="1"/>
</dbReference>
<dbReference type="InterPro" id="IPR036517">
    <property type="entry name" value="FF_domain_sf"/>
</dbReference>
<name>A0ABR1K9X8_9PEZI</name>
<feature type="compositionally biased region" description="Basic and acidic residues" evidence="2">
    <location>
        <begin position="203"/>
        <end position="221"/>
    </location>
</feature>
<dbReference type="EMBL" id="JBBPHU010000019">
    <property type="protein sequence ID" value="KAK7509195.1"/>
    <property type="molecule type" value="Genomic_DNA"/>
</dbReference>
<sequence length="582" mass="66993">MLQSTYKPALKPPVPSAQAPLPPGWTEHKAPSGHTYYYNHETKKSTYQRPSAAAPQAAPPQPPTVPSYPHNAFPGAPPYQQPGFNPQVARQQFPGARGGRGNFRGGHHHQDRPRHEPKDRPKHKYNIPGCSPWLLVKTKLGRRFVHNPETSESFWKFPPDVMKGVIEFDRIEREKRERRERDGPSDVEEEREAAAALAAEDGQGDRGKVVPNASREDKGYDSDEYEEVEVTDDEDAEEGDGPSKRQRTDAEDEEEAVEFNEDDIAWQLEAMGQYGDADDAGADEDQVMGEGEDLPLSEEDSRALFRDMLEDHHCNPFWTWEKIIEEGRVIADDRYTVLPNMKSRKEAWDDWSRDKVQSLKEQREKAAKRDPAIPYLTFLHKHATPKLYWPEFRRKYKKEPEMKDPKLLDKDREKWYREHIARLKLPESTRKSDLSSLLKSIPLAQLNRSTSLAALPSSLLRDLRYISLPSSVRDPLIEAYISTLPPAPEPTGQSAEEQEQAERRKMERERREKALAERERRVQEEKRRQQRDLAYGRDRLREEEGELDRAMKVGKEGLRAQLQGLSTDDDDAKKEDAQVEKS</sequence>
<dbReference type="SUPFAM" id="SSF81698">
    <property type="entry name" value="FF domain"/>
    <property type="match status" value="1"/>
</dbReference>
<dbReference type="InterPro" id="IPR002713">
    <property type="entry name" value="FF_domain"/>
</dbReference>
<keyword evidence="5" id="KW-1185">Reference proteome</keyword>
<feature type="compositionally biased region" description="Acidic residues" evidence="2">
    <location>
        <begin position="276"/>
        <end position="296"/>
    </location>
</feature>
<proteinExistence type="predicted"/>
<dbReference type="CDD" id="cd00201">
    <property type="entry name" value="WW"/>
    <property type="match status" value="1"/>
</dbReference>
<keyword evidence="1" id="KW-0677">Repeat</keyword>
<organism evidence="4 5">
    <name type="scientific">Phyllosticta citriasiana</name>
    <dbReference type="NCBI Taxonomy" id="595635"/>
    <lineage>
        <taxon>Eukaryota</taxon>
        <taxon>Fungi</taxon>
        <taxon>Dikarya</taxon>
        <taxon>Ascomycota</taxon>
        <taxon>Pezizomycotina</taxon>
        <taxon>Dothideomycetes</taxon>
        <taxon>Dothideomycetes incertae sedis</taxon>
        <taxon>Botryosphaeriales</taxon>
        <taxon>Phyllostictaceae</taxon>
        <taxon>Phyllosticta</taxon>
    </lineage>
</organism>
<feature type="region of interest" description="Disordered" evidence="2">
    <location>
        <begin position="1"/>
        <end position="128"/>
    </location>
</feature>
<accession>A0ABR1K9X8</accession>